<dbReference type="GO" id="GO:0005737">
    <property type="term" value="C:cytoplasm"/>
    <property type="evidence" value="ECO:0007669"/>
    <property type="project" value="UniProtKB-SubCell"/>
</dbReference>
<dbReference type="UniPathway" id="UPA00031">
    <property type="reaction ID" value="UER00007"/>
</dbReference>
<accession>A0A060RLI8</accession>
<gene>
    <name evidence="10" type="primary">hisE</name>
    <name evidence="11" type="ORF">BN963_SGAL_02193</name>
</gene>
<keyword evidence="7 10" id="KW-0378">Hydrolase</keyword>
<dbReference type="Proteomes" id="UP000027584">
    <property type="component" value="Unassembled WGS sequence"/>
</dbReference>
<dbReference type="GO" id="GO:0000105">
    <property type="term" value="P:L-histidine biosynthetic process"/>
    <property type="evidence" value="ECO:0007669"/>
    <property type="project" value="UniProtKB-UniRule"/>
</dbReference>
<evidence type="ECO:0000313" key="12">
    <source>
        <dbReference type="Proteomes" id="UP000027584"/>
    </source>
</evidence>
<sequence length="115" mass="13037">MIFCDDRKDKDMLETLYKEAIDRKENPKEGSYTNYLFDKGLDKILKKVGEEATEVVIAAKNADKDEIANETADVLYHLAVMLVETGVSIEDVDAVLKARQGKKSNVHDRPEITNY</sequence>
<organism evidence="11 12">
    <name type="scientific">Streptococcus gallolyticus</name>
    <dbReference type="NCBI Taxonomy" id="315405"/>
    <lineage>
        <taxon>Bacteria</taxon>
        <taxon>Bacillati</taxon>
        <taxon>Bacillota</taxon>
        <taxon>Bacilli</taxon>
        <taxon>Lactobacillales</taxon>
        <taxon>Streptococcaceae</taxon>
        <taxon>Streptococcus</taxon>
    </lineage>
</organism>
<keyword evidence="8 10" id="KW-0067">ATP-binding</keyword>
<protein>
    <recommendedName>
        <fullName evidence="10">Phosphoribosyl-ATP pyrophosphatase</fullName>
        <shortName evidence="10">PRA-PH</shortName>
        <ecNumber evidence="10">3.6.1.31</ecNumber>
    </recommendedName>
</protein>
<evidence type="ECO:0000256" key="8">
    <source>
        <dbReference type="ARBA" id="ARBA00022840"/>
    </source>
</evidence>
<comment type="caution">
    <text evidence="11">The sequence shown here is derived from an EMBL/GenBank/DDBJ whole genome shotgun (WGS) entry which is preliminary data.</text>
</comment>
<reference evidence="11 12" key="2">
    <citation type="submission" date="2014-05" db="EMBL/GenBank/DDBJ databases">
        <title>Genome sequence of Streptococcus gallolyticus.</title>
        <authorList>
            <person name="Del Campo R."/>
        </authorList>
    </citation>
    <scope>NUCLEOTIDE SEQUENCE [LARGE SCALE GENOMIC DNA]</scope>
    <source>
        <strain evidence="11 12">LMG17956</strain>
    </source>
</reference>
<comment type="catalytic activity">
    <reaction evidence="1 10">
        <text>1-(5-phospho-beta-D-ribosyl)-ATP + H2O = 1-(5-phospho-beta-D-ribosyl)-5'-AMP + diphosphate + H(+)</text>
        <dbReference type="Rhea" id="RHEA:22828"/>
        <dbReference type="ChEBI" id="CHEBI:15377"/>
        <dbReference type="ChEBI" id="CHEBI:15378"/>
        <dbReference type="ChEBI" id="CHEBI:33019"/>
        <dbReference type="ChEBI" id="CHEBI:59457"/>
        <dbReference type="ChEBI" id="CHEBI:73183"/>
        <dbReference type="EC" id="3.6.1.31"/>
    </reaction>
</comment>
<evidence type="ECO:0000256" key="10">
    <source>
        <dbReference type="HAMAP-Rule" id="MF_01020"/>
    </source>
</evidence>
<evidence type="ECO:0000256" key="6">
    <source>
        <dbReference type="ARBA" id="ARBA00022741"/>
    </source>
</evidence>
<keyword evidence="5 10" id="KW-0028">Amino-acid biosynthesis</keyword>
<comment type="pathway">
    <text evidence="3 10">Amino-acid biosynthesis; L-histidine biosynthesis; L-histidine from 5-phospho-alpha-D-ribose 1-diphosphate: step 2/9.</text>
</comment>
<dbReference type="InterPro" id="IPR021130">
    <property type="entry name" value="PRib-ATP_PPHydrolase-like"/>
</dbReference>
<reference evidence="11 12" key="1">
    <citation type="submission" date="2014-02" db="EMBL/GenBank/DDBJ databases">
        <authorList>
            <person name="Manrique M."/>
        </authorList>
    </citation>
    <scope>NUCLEOTIDE SEQUENCE [LARGE SCALE GENOMIC DNA]</scope>
    <source>
        <strain evidence="11 12">LMG17956</strain>
    </source>
</reference>
<proteinExistence type="inferred from homology"/>
<name>A0A060RLI8_9STRE</name>
<evidence type="ECO:0000256" key="1">
    <source>
        <dbReference type="ARBA" id="ARBA00001460"/>
    </source>
</evidence>
<dbReference type="PANTHER" id="PTHR42945:SF9">
    <property type="entry name" value="HISTIDINE BIOSYNTHESIS BIFUNCTIONAL PROTEIN HISIE"/>
    <property type="match status" value="1"/>
</dbReference>
<comment type="subcellular location">
    <subcellularLocation>
        <location evidence="2 10">Cytoplasm</location>
    </subcellularLocation>
</comment>
<dbReference type="Pfam" id="PF01503">
    <property type="entry name" value="PRA-PH"/>
    <property type="match status" value="1"/>
</dbReference>
<dbReference type="HAMAP" id="MF_01020">
    <property type="entry name" value="HisE"/>
    <property type="match status" value="1"/>
</dbReference>
<evidence type="ECO:0000256" key="3">
    <source>
        <dbReference type="ARBA" id="ARBA00005204"/>
    </source>
</evidence>
<evidence type="ECO:0000256" key="4">
    <source>
        <dbReference type="ARBA" id="ARBA00022490"/>
    </source>
</evidence>
<dbReference type="CDD" id="cd11534">
    <property type="entry name" value="NTP-PPase_HisIE_like"/>
    <property type="match status" value="1"/>
</dbReference>
<keyword evidence="9 10" id="KW-0368">Histidine biosynthesis</keyword>
<dbReference type="PANTHER" id="PTHR42945">
    <property type="entry name" value="HISTIDINE BIOSYNTHESIS BIFUNCTIONAL PROTEIN"/>
    <property type="match status" value="1"/>
</dbReference>
<evidence type="ECO:0000256" key="9">
    <source>
        <dbReference type="ARBA" id="ARBA00023102"/>
    </source>
</evidence>
<evidence type="ECO:0000256" key="7">
    <source>
        <dbReference type="ARBA" id="ARBA00022801"/>
    </source>
</evidence>
<evidence type="ECO:0000256" key="5">
    <source>
        <dbReference type="ARBA" id="ARBA00022605"/>
    </source>
</evidence>
<dbReference type="GO" id="GO:0004636">
    <property type="term" value="F:phosphoribosyl-ATP diphosphatase activity"/>
    <property type="evidence" value="ECO:0007669"/>
    <property type="project" value="UniProtKB-UniRule"/>
</dbReference>
<dbReference type="NCBIfam" id="TIGR03188">
    <property type="entry name" value="histidine_hisI"/>
    <property type="match status" value="1"/>
</dbReference>
<dbReference type="GO" id="GO:0005524">
    <property type="term" value="F:ATP binding"/>
    <property type="evidence" value="ECO:0007669"/>
    <property type="project" value="UniProtKB-KW"/>
</dbReference>
<dbReference type="Gene3D" id="1.10.287.1080">
    <property type="entry name" value="MazG-like"/>
    <property type="match status" value="1"/>
</dbReference>
<dbReference type="AlphaFoldDB" id="A0A060RLI8"/>
<dbReference type="InterPro" id="IPR008179">
    <property type="entry name" value="HisE"/>
</dbReference>
<keyword evidence="6 10" id="KW-0547">Nucleotide-binding</keyword>
<keyword evidence="4 10" id="KW-0963">Cytoplasm</keyword>
<dbReference type="SUPFAM" id="SSF101386">
    <property type="entry name" value="all-alpha NTP pyrophosphatases"/>
    <property type="match status" value="1"/>
</dbReference>
<evidence type="ECO:0000313" key="11">
    <source>
        <dbReference type="EMBL" id="CDO18986.1"/>
    </source>
</evidence>
<dbReference type="EC" id="3.6.1.31" evidence="10"/>
<evidence type="ECO:0000256" key="2">
    <source>
        <dbReference type="ARBA" id="ARBA00004496"/>
    </source>
</evidence>
<comment type="similarity">
    <text evidence="10">Belongs to the PRA-PH family.</text>
</comment>
<dbReference type="EMBL" id="CCBC010000213">
    <property type="protein sequence ID" value="CDO18986.1"/>
    <property type="molecule type" value="Genomic_DNA"/>
</dbReference>